<evidence type="ECO:0000313" key="2">
    <source>
        <dbReference type="Proteomes" id="UP000214646"/>
    </source>
</evidence>
<dbReference type="AlphaFoldDB" id="A0A225DD20"/>
<evidence type="ECO:0000313" key="1">
    <source>
        <dbReference type="EMBL" id="OWK34305.1"/>
    </source>
</evidence>
<accession>A0A225DD20</accession>
<gene>
    <name evidence="1" type="ORF">FRUB_10276</name>
</gene>
<comment type="caution">
    <text evidence="1">The sequence shown here is derived from an EMBL/GenBank/DDBJ whole genome shotgun (WGS) entry which is preliminary data.</text>
</comment>
<dbReference type="EMBL" id="NIDE01000020">
    <property type="protein sequence ID" value="OWK34305.1"/>
    <property type="molecule type" value="Genomic_DNA"/>
</dbReference>
<organism evidence="1 2">
    <name type="scientific">Fimbriiglobus ruber</name>
    <dbReference type="NCBI Taxonomy" id="1908690"/>
    <lineage>
        <taxon>Bacteria</taxon>
        <taxon>Pseudomonadati</taxon>
        <taxon>Planctomycetota</taxon>
        <taxon>Planctomycetia</taxon>
        <taxon>Gemmatales</taxon>
        <taxon>Gemmataceae</taxon>
        <taxon>Fimbriiglobus</taxon>
    </lineage>
</organism>
<sequence length="143" mass="14764">MSTQFNDLSLVAYQAQTIVPQSISGNTNGTAVNMASVGPNVGNMLVSVGAVNTFTSVTVKVQQSADGSTGWTDITNAVGTAITAANSVQIVPFQNTTGTYNYVRAVATLVGTSCLISVVMLAEQKIDQNFGFQNGTAQPPAIN</sequence>
<reference evidence="2" key="1">
    <citation type="submission" date="2017-06" db="EMBL/GenBank/DDBJ databases">
        <title>Genome analysis of Fimbriiglobus ruber SP5, the first member of the order Planctomycetales with confirmed chitinolytic capability.</title>
        <authorList>
            <person name="Ravin N.V."/>
            <person name="Rakitin A.L."/>
            <person name="Ivanova A.A."/>
            <person name="Beletsky A.V."/>
            <person name="Kulichevskaya I.S."/>
            <person name="Mardanov A.V."/>
            <person name="Dedysh S.N."/>
        </authorList>
    </citation>
    <scope>NUCLEOTIDE SEQUENCE [LARGE SCALE GENOMIC DNA]</scope>
    <source>
        <strain evidence="2">SP5</strain>
    </source>
</reference>
<dbReference type="Proteomes" id="UP000214646">
    <property type="component" value="Unassembled WGS sequence"/>
</dbReference>
<dbReference type="OrthoDB" id="5384607at2"/>
<dbReference type="RefSeq" id="WP_088260608.1">
    <property type="nucleotide sequence ID" value="NZ_NIDE01000020.1"/>
</dbReference>
<proteinExistence type="predicted"/>
<keyword evidence="2" id="KW-1185">Reference proteome</keyword>
<protein>
    <submittedName>
        <fullName evidence="1">Uncharacterized protein</fullName>
    </submittedName>
</protein>
<name>A0A225DD20_9BACT</name>